<comment type="subunit">
    <text evidence="17">Monomer.</text>
</comment>
<keyword evidence="19" id="KW-1185">Reference proteome</keyword>
<evidence type="ECO:0000256" key="3">
    <source>
        <dbReference type="ARBA" id="ARBA00022448"/>
    </source>
</evidence>
<evidence type="ECO:0000256" key="1">
    <source>
        <dbReference type="ARBA" id="ARBA00004448"/>
    </source>
</evidence>
<keyword evidence="11" id="KW-0007">Acetylation</keyword>
<keyword evidence="6 15" id="KW-0812">Transmembrane</keyword>
<keyword evidence="13 15" id="KW-0472">Membrane</keyword>
<evidence type="ECO:0000256" key="12">
    <source>
        <dbReference type="ARBA" id="ARBA00023128"/>
    </source>
</evidence>
<evidence type="ECO:0000256" key="8">
    <source>
        <dbReference type="ARBA" id="ARBA00022792"/>
    </source>
</evidence>
<keyword evidence="10 17" id="KW-1133">Transmembrane helix</keyword>
<dbReference type="PANTHER" id="PTHR45635:SF32">
    <property type="entry name" value="ADP_ATP TRANSLOCASE 1"/>
    <property type="match status" value="1"/>
</dbReference>
<comment type="caution">
    <text evidence="17">Lacks conserved residue(s) required for the propagation of feature annotation.</text>
</comment>
<dbReference type="InterPro" id="IPR002067">
    <property type="entry name" value="MCP"/>
</dbReference>
<dbReference type="InterPro" id="IPR002113">
    <property type="entry name" value="ADT_euk_type"/>
</dbReference>
<name>A0A811LM26_9BILA</name>
<evidence type="ECO:0000313" key="18">
    <source>
        <dbReference type="EMBL" id="CAD5229326.1"/>
    </source>
</evidence>
<dbReference type="SUPFAM" id="SSF103506">
    <property type="entry name" value="Mitochondrial carrier"/>
    <property type="match status" value="1"/>
</dbReference>
<feature type="repeat" description="Solcar" evidence="15">
    <location>
        <begin position="126"/>
        <end position="216"/>
    </location>
</feature>
<dbReference type="GO" id="GO:0140021">
    <property type="term" value="P:mitochondrial ADP transmembrane transport"/>
    <property type="evidence" value="ECO:0007669"/>
    <property type="project" value="InterPro"/>
</dbReference>
<dbReference type="GO" id="GO:0005471">
    <property type="term" value="F:ATP:ADP antiporter activity"/>
    <property type="evidence" value="ECO:0007669"/>
    <property type="project" value="UniProtKB-UniRule"/>
</dbReference>
<evidence type="ECO:0000256" key="11">
    <source>
        <dbReference type="ARBA" id="ARBA00022990"/>
    </source>
</evidence>
<dbReference type="Gene3D" id="1.50.40.10">
    <property type="entry name" value="Mitochondrial carrier domain"/>
    <property type="match status" value="1"/>
</dbReference>
<sequence>MTSIMTPVDQSLRPVNLPRTDQMIKFAKDFTAGGWAAVVAKTIIAPVERVKLILQLQNAQSTIEVSKRYRGMVDCFVRVPREQGFLSFWRGNWSNILRASSQESLGMAFKEIFKRYLVHKDSSYKNVVLGNFMAGGMSGCATFCFIYPLDFSRTRLAIDMGKDAGSREFNGLVDCLVKIAKHDGFIGLYRGFLPSLQYIFLYRSAYYGLFDTLKVVAVDAGLAKPNDLSFSLAFAIAQYTAITAAMLSYPLDTVRRRLMMQAGKKVHAYNGTLDCAKKIYQREGWKAFYHGAFVNAIRGVGAALVLALYNEMSKHF</sequence>
<feature type="repeat" description="Solcar" evidence="15">
    <location>
        <begin position="24"/>
        <end position="116"/>
    </location>
</feature>
<evidence type="ECO:0000256" key="5">
    <source>
        <dbReference type="ARBA" id="ARBA00022553"/>
    </source>
</evidence>
<dbReference type="OrthoDB" id="270584at2759"/>
<dbReference type="PROSITE" id="PS50920">
    <property type="entry name" value="SOLCAR"/>
    <property type="match status" value="3"/>
</dbReference>
<keyword evidence="3 16" id="KW-0813">Transport</keyword>
<dbReference type="InterPro" id="IPR023395">
    <property type="entry name" value="MCP_dom_sf"/>
</dbReference>
<evidence type="ECO:0000256" key="9">
    <source>
        <dbReference type="ARBA" id="ARBA00022799"/>
    </source>
</evidence>
<keyword evidence="7" id="KW-0677">Repeat</keyword>
<comment type="similarity">
    <text evidence="2 16">Belongs to the mitochondrial carrier (TC 2.A.29) family.</text>
</comment>
<evidence type="ECO:0000256" key="10">
    <source>
        <dbReference type="ARBA" id="ARBA00022989"/>
    </source>
</evidence>
<dbReference type="AlphaFoldDB" id="A0A811LM26"/>
<evidence type="ECO:0000256" key="17">
    <source>
        <dbReference type="RuleBase" id="RU368008"/>
    </source>
</evidence>
<dbReference type="PANTHER" id="PTHR45635">
    <property type="entry name" value="ADP,ATP CARRIER PROTEIN 1-RELATED-RELATED"/>
    <property type="match status" value="1"/>
</dbReference>
<protein>
    <recommendedName>
        <fullName evidence="17">ADP/ATP translocase</fullName>
    </recommendedName>
    <alternativeName>
        <fullName evidence="17">ADP,ATP carrier protein</fullName>
    </alternativeName>
</protein>
<evidence type="ECO:0000256" key="13">
    <source>
        <dbReference type="ARBA" id="ARBA00023136"/>
    </source>
</evidence>
<keyword evidence="5" id="KW-0597">Phosphoprotein</keyword>
<feature type="transmembrane region" description="Helical" evidence="17">
    <location>
        <begin position="287"/>
        <end position="309"/>
    </location>
</feature>
<feature type="repeat" description="Solcar" evidence="15">
    <location>
        <begin position="228"/>
        <end position="315"/>
    </location>
</feature>
<feature type="transmembrane region" description="Helical" evidence="17">
    <location>
        <begin position="228"/>
        <end position="251"/>
    </location>
</feature>
<accession>A0A811LM26</accession>
<evidence type="ECO:0000256" key="6">
    <source>
        <dbReference type="ARBA" id="ARBA00022692"/>
    </source>
</evidence>
<keyword evidence="8" id="KW-0999">Mitochondrion inner membrane</keyword>
<reference evidence="18" key="1">
    <citation type="submission" date="2020-09" db="EMBL/GenBank/DDBJ databases">
        <authorList>
            <person name="Kikuchi T."/>
        </authorList>
    </citation>
    <scope>NUCLEOTIDE SEQUENCE</scope>
    <source>
        <strain evidence="18">SH1</strain>
    </source>
</reference>
<comment type="function">
    <text evidence="17">Catalyzes the exchange of ADP and ATP across the membrane.</text>
</comment>
<dbReference type="GO" id="GO:1901029">
    <property type="term" value="P:negative regulation of mitochondrial outer membrane permeabilization involved in apoptotic signaling pathway"/>
    <property type="evidence" value="ECO:0007669"/>
    <property type="project" value="TreeGrafter"/>
</dbReference>
<evidence type="ECO:0000313" key="19">
    <source>
        <dbReference type="Proteomes" id="UP000614601"/>
    </source>
</evidence>
<evidence type="ECO:0000256" key="15">
    <source>
        <dbReference type="PROSITE-ProRule" id="PRU00282"/>
    </source>
</evidence>
<keyword evidence="4" id="KW-0488">Methylation</keyword>
<evidence type="ECO:0000256" key="2">
    <source>
        <dbReference type="ARBA" id="ARBA00006375"/>
    </source>
</evidence>
<feature type="transmembrane region" description="Helical" evidence="17">
    <location>
        <begin position="127"/>
        <end position="149"/>
    </location>
</feature>
<evidence type="ECO:0000256" key="4">
    <source>
        <dbReference type="ARBA" id="ARBA00022481"/>
    </source>
</evidence>
<dbReference type="PRINTS" id="PR00927">
    <property type="entry name" value="ADPTRNSLCASE"/>
</dbReference>
<dbReference type="Proteomes" id="UP000783686">
    <property type="component" value="Unassembled WGS sequence"/>
</dbReference>
<dbReference type="GO" id="GO:1990544">
    <property type="term" value="P:mitochondrial ATP transmembrane transport"/>
    <property type="evidence" value="ECO:0007669"/>
    <property type="project" value="InterPro"/>
</dbReference>
<keyword evidence="12" id="KW-0496">Mitochondrion</keyword>
<comment type="catalytic activity">
    <reaction evidence="14">
        <text>ADP(in) + ATP(out) = ADP(out) + ATP(in)</text>
        <dbReference type="Rhea" id="RHEA:34999"/>
        <dbReference type="ChEBI" id="CHEBI:30616"/>
        <dbReference type="ChEBI" id="CHEBI:456216"/>
    </reaction>
</comment>
<dbReference type="Pfam" id="PF00153">
    <property type="entry name" value="Mito_carr"/>
    <property type="match status" value="3"/>
</dbReference>
<proteinExistence type="inferred from homology"/>
<dbReference type="EMBL" id="CAJFDH010000006">
    <property type="protein sequence ID" value="CAD5229326.1"/>
    <property type="molecule type" value="Genomic_DNA"/>
</dbReference>
<dbReference type="EMBL" id="CAJFCW020000006">
    <property type="protein sequence ID" value="CAG9126370.1"/>
    <property type="molecule type" value="Genomic_DNA"/>
</dbReference>
<evidence type="ECO:0000256" key="7">
    <source>
        <dbReference type="ARBA" id="ARBA00022737"/>
    </source>
</evidence>
<dbReference type="PRINTS" id="PR00926">
    <property type="entry name" value="MITOCARRIER"/>
</dbReference>
<dbReference type="Proteomes" id="UP000614601">
    <property type="component" value="Unassembled WGS sequence"/>
</dbReference>
<gene>
    <name evidence="18" type="ORF">BOKJ2_LOCUS13385</name>
</gene>
<dbReference type="InterPro" id="IPR018108">
    <property type="entry name" value="MCP_transmembrane"/>
</dbReference>
<comment type="caution">
    <text evidence="18">The sequence shown here is derived from an EMBL/GenBank/DDBJ whole genome shotgun (WGS) entry which is preliminary data.</text>
</comment>
<keyword evidence="9" id="KW-0702">S-nitrosylation</keyword>
<dbReference type="GO" id="GO:0005743">
    <property type="term" value="C:mitochondrial inner membrane"/>
    <property type="evidence" value="ECO:0007669"/>
    <property type="project" value="UniProtKB-SubCell"/>
</dbReference>
<organism evidence="18 19">
    <name type="scientific">Bursaphelenchus okinawaensis</name>
    <dbReference type="NCBI Taxonomy" id="465554"/>
    <lineage>
        <taxon>Eukaryota</taxon>
        <taxon>Metazoa</taxon>
        <taxon>Ecdysozoa</taxon>
        <taxon>Nematoda</taxon>
        <taxon>Chromadorea</taxon>
        <taxon>Rhabditida</taxon>
        <taxon>Tylenchina</taxon>
        <taxon>Tylenchomorpha</taxon>
        <taxon>Aphelenchoidea</taxon>
        <taxon>Aphelenchoididae</taxon>
        <taxon>Bursaphelenchus</taxon>
    </lineage>
</organism>
<evidence type="ECO:0000256" key="16">
    <source>
        <dbReference type="RuleBase" id="RU000488"/>
    </source>
</evidence>
<evidence type="ECO:0000256" key="14">
    <source>
        <dbReference type="ARBA" id="ARBA00024537"/>
    </source>
</evidence>
<comment type="subcellular location">
    <subcellularLocation>
        <location evidence="17">Membrane</location>
        <topology evidence="17">Multi-pass membrane protein</topology>
    </subcellularLocation>
    <subcellularLocation>
        <location evidence="1">Mitochondrion inner membrane</location>
        <topology evidence="1">Multi-pass membrane protein</topology>
    </subcellularLocation>
</comment>